<dbReference type="InterPro" id="IPR023299">
    <property type="entry name" value="ATPase_P-typ_cyto_dom_N"/>
</dbReference>
<dbReference type="SUPFAM" id="SSF81653">
    <property type="entry name" value="Calcium ATPase, transduction domain A"/>
    <property type="match status" value="1"/>
</dbReference>
<dbReference type="Gene3D" id="3.40.50.1000">
    <property type="entry name" value="HAD superfamily/HAD-like"/>
    <property type="match status" value="1"/>
</dbReference>
<keyword evidence="4 14" id="KW-0812">Transmembrane</keyword>
<dbReference type="InterPro" id="IPR018303">
    <property type="entry name" value="ATPase_P-typ_P_site"/>
</dbReference>
<evidence type="ECO:0000256" key="7">
    <source>
        <dbReference type="ARBA" id="ARBA00022753"/>
    </source>
</evidence>
<evidence type="ECO:0000256" key="12">
    <source>
        <dbReference type="ARBA" id="ARBA00023136"/>
    </source>
</evidence>
<dbReference type="GO" id="GO:0019829">
    <property type="term" value="F:ATPase-coupled monoatomic cation transmembrane transporter activity"/>
    <property type="evidence" value="ECO:0000318"/>
    <property type="project" value="GO_Central"/>
</dbReference>
<evidence type="ECO:0000259" key="17">
    <source>
        <dbReference type="Pfam" id="PF12409"/>
    </source>
</evidence>
<dbReference type="FunFam" id="3.40.1110.10:FF:000026">
    <property type="entry name" value="Cation-transporting ATPase"/>
    <property type="match status" value="1"/>
</dbReference>
<evidence type="ECO:0000256" key="15">
    <source>
        <dbReference type="SAM" id="MobiDB-lite"/>
    </source>
</evidence>
<dbReference type="KEGG" id="spu:577790"/>
<dbReference type="Pfam" id="PF13246">
    <property type="entry name" value="Cation_ATPase"/>
    <property type="match status" value="1"/>
</dbReference>
<evidence type="ECO:0000256" key="5">
    <source>
        <dbReference type="ARBA" id="ARBA00022723"/>
    </source>
</evidence>
<feature type="domain" description="P5B-type ATPase N-terminal" evidence="17">
    <location>
        <begin position="16"/>
        <end position="134"/>
    </location>
</feature>
<proteinExistence type="inferred from homology"/>
<dbReference type="InterPro" id="IPR047819">
    <property type="entry name" value="P5A-ATPase_N"/>
</dbReference>
<reference evidence="19" key="1">
    <citation type="submission" date="2015-02" db="EMBL/GenBank/DDBJ databases">
        <title>Genome sequencing for Strongylocentrotus purpuratus.</title>
        <authorList>
            <person name="Murali S."/>
            <person name="Liu Y."/>
            <person name="Vee V."/>
            <person name="English A."/>
            <person name="Wang M."/>
            <person name="Skinner E."/>
            <person name="Han Y."/>
            <person name="Muzny D.M."/>
            <person name="Worley K.C."/>
            <person name="Gibbs R.A."/>
        </authorList>
    </citation>
    <scope>NUCLEOTIDE SEQUENCE</scope>
</reference>
<dbReference type="GO" id="GO:0031902">
    <property type="term" value="C:late endosome membrane"/>
    <property type="evidence" value="ECO:0000318"/>
    <property type="project" value="GO_Central"/>
</dbReference>
<evidence type="ECO:0000256" key="4">
    <source>
        <dbReference type="ARBA" id="ARBA00022692"/>
    </source>
</evidence>
<evidence type="ECO:0000256" key="8">
    <source>
        <dbReference type="ARBA" id="ARBA00022840"/>
    </source>
</evidence>
<comment type="similarity">
    <text evidence="2 14">Belongs to the cation transport ATPase (P-type) (TC 3.A.3) family. Type V subfamily.</text>
</comment>
<feature type="transmembrane region" description="Helical" evidence="14">
    <location>
        <begin position="31"/>
        <end position="49"/>
    </location>
</feature>
<evidence type="ECO:0000313" key="19">
    <source>
        <dbReference type="Proteomes" id="UP000007110"/>
    </source>
</evidence>
<dbReference type="InterPro" id="IPR059000">
    <property type="entry name" value="ATPase_P-type_domA"/>
</dbReference>
<evidence type="ECO:0000256" key="3">
    <source>
        <dbReference type="ARBA" id="ARBA00022553"/>
    </source>
</evidence>
<dbReference type="PRINTS" id="PR00119">
    <property type="entry name" value="CATATPASE"/>
</dbReference>
<sequence length="1006" mass="112374">MHSVLQEKAILNEGSEDELECYGYKRSIPKTVLSCIVGILTCGLLLLFFRWKPNWKINCLYNRCNLNDAQCILIKDFYKRWHITYVKTEKVEIPSKKNIHAEFTSGMKRVPGQMKPTIDTIRYFVFQKMKYLWDFNRNTFHKLRGLDYNVPSSDFYTKYTGLGAKEQSRTRDMYGWNEIHIGLRPIPVLFFQEALNPFYVFQIYSVCLWIFGYGYTYFSVAIIMMSLISITLTVYSTRKQSVSLRNLVASSTNVVVSRGGDVCREMDEKDLVPGDLIELPRQGCFMSCDAVLISGNCIVNESMLTGESTPITKTPLPNRTPDGDDAPEFYSSETHKRHTLFCGTHIMQSRRIGKKKVMAVVVNTGFSTAKGALVHSILFPKPMNLKLHRDAIRFVAVLACFAFVGAIYIITIKVINKADTTDIVLKALDIFTIAVSPALPAALTIGLVYAQKRLKDLGIFCISPQRINLGGMMDVVCFDKTGTLTADHLELLAVSPVKTDSFVIVEDASKIPFGPFVAGMASCHSLTVIDDQIRGDPLDVQMFQSIKWSIREPIDGEPAFGFSYFMPTIVRSPSFGSETPIEEMSQPESGSNSPTQEENLFEIGIIRQFPFSSNLQRMSVITQTKDTKHMEVYVKGAPEKIASLCDQSTVPMEFHEILKEHTQNGLRVLAMAWKPLHTSFSYEHVEKIDREEVEIDLQMLGLLILQNTIKPETSPVIAQLRDARIRTVMVTGDNKLTAIHVARACGMIGQSQQVVEVVATPPEGDQGPLISWKPVQKPSDTSRTSTPMHHKMNGQVEEDDVALTIEEGEEISNEVLSSNYHLALDGKTFAVLMEHVPHLVPKIAAKGTVFARMSPDQKAQLVEQLQDLEYYVGMCGDGANDCGALKTAHAGVSLSEAEASVASPFTSSEQNIKCITTLIKEGRAALVTSFGVFKYMALYSMIQFATIIILNSIELFPSDAMFMYWDIGITAVVAILIARNRAYTKISTKKPLNSLTDPDILNLCPK</sequence>
<keyword evidence="11 14" id="KW-1133">Transmembrane helix</keyword>
<evidence type="ECO:0000259" key="16">
    <source>
        <dbReference type="Pfam" id="PF00122"/>
    </source>
</evidence>
<evidence type="ECO:0000256" key="13">
    <source>
        <dbReference type="ARBA" id="ARBA00049360"/>
    </source>
</evidence>
<dbReference type="GeneID" id="577790"/>
<comment type="catalytic activity">
    <reaction evidence="13 14">
        <text>ATP + H2O = ADP + phosphate + H(+)</text>
        <dbReference type="Rhea" id="RHEA:13065"/>
        <dbReference type="ChEBI" id="CHEBI:15377"/>
        <dbReference type="ChEBI" id="CHEBI:15378"/>
        <dbReference type="ChEBI" id="CHEBI:30616"/>
        <dbReference type="ChEBI" id="CHEBI:43474"/>
        <dbReference type="ChEBI" id="CHEBI:456216"/>
    </reaction>
</comment>
<dbReference type="PANTHER" id="PTHR45630">
    <property type="entry name" value="CATION-TRANSPORTING ATPASE-RELATED"/>
    <property type="match status" value="1"/>
</dbReference>
<dbReference type="GO" id="GO:0046872">
    <property type="term" value="F:metal ion binding"/>
    <property type="evidence" value="ECO:0007669"/>
    <property type="project" value="UniProtKB-UniRule"/>
</dbReference>
<protein>
    <recommendedName>
        <fullName evidence="14">Cation-transporting ATPase</fullName>
        <ecNumber evidence="14">7.2.2.-</ecNumber>
    </recommendedName>
</protein>
<dbReference type="Gene3D" id="2.70.150.10">
    <property type="entry name" value="Calcium-transporting ATPase, cytoplasmic transduction domain A"/>
    <property type="match status" value="1"/>
</dbReference>
<dbReference type="AlphaFoldDB" id="A0A7M7NWZ4"/>
<feature type="transmembrane region" description="Helical" evidence="14">
    <location>
        <begin position="962"/>
        <end position="980"/>
    </location>
</feature>
<organism evidence="18 19">
    <name type="scientific">Strongylocentrotus purpuratus</name>
    <name type="common">Purple sea urchin</name>
    <dbReference type="NCBI Taxonomy" id="7668"/>
    <lineage>
        <taxon>Eukaryota</taxon>
        <taxon>Metazoa</taxon>
        <taxon>Echinodermata</taxon>
        <taxon>Eleutherozoa</taxon>
        <taxon>Echinozoa</taxon>
        <taxon>Echinoidea</taxon>
        <taxon>Euechinoidea</taxon>
        <taxon>Echinacea</taxon>
        <taxon>Camarodonta</taxon>
        <taxon>Echinidea</taxon>
        <taxon>Strongylocentrotidae</taxon>
        <taxon>Strongylocentrotus</taxon>
    </lineage>
</organism>
<evidence type="ECO:0000313" key="18">
    <source>
        <dbReference type="EnsemblMetazoa" id="XP_030842951"/>
    </source>
</evidence>
<dbReference type="SFLD" id="SFLDF00027">
    <property type="entry name" value="p-type_atpase"/>
    <property type="match status" value="1"/>
</dbReference>
<dbReference type="GO" id="GO:0006874">
    <property type="term" value="P:intracellular calcium ion homeostasis"/>
    <property type="evidence" value="ECO:0000318"/>
    <property type="project" value="GO_Central"/>
</dbReference>
<dbReference type="NCBIfam" id="TIGR01657">
    <property type="entry name" value="P-ATPase-V"/>
    <property type="match status" value="1"/>
</dbReference>
<dbReference type="SFLD" id="SFLDG00002">
    <property type="entry name" value="C1.7:_P-type_atpase_like"/>
    <property type="match status" value="1"/>
</dbReference>
<keyword evidence="7" id="KW-0967">Endosome</keyword>
<dbReference type="InterPro" id="IPR023214">
    <property type="entry name" value="HAD_sf"/>
</dbReference>
<dbReference type="GO" id="GO:0016887">
    <property type="term" value="F:ATP hydrolysis activity"/>
    <property type="evidence" value="ECO:0007669"/>
    <property type="project" value="InterPro"/>
</dbReference>
<dbReference type="Proteomes" id="UP000007110">
    <property type="component" value="Unassembled WGS sequence"/>
</dbReference>
<keyword evidence="12 14" id="KW-0472">Membrane</keyword>
<keyword evidence="10 14" id="KW-1278">Translocase</keyword>
<dbReference type="Gene3D" id="3.40.1110.10">
    <property type="entry name" value="Calcium-transporting ATPase, cytoplasmic domain N"/>
    <property type="match status" value="1"/>
</dbReference>
<evidence type="ECO:0000256" key="9">
    <source>
        <dbReference type="ARBA" id="ARBA00022842"/>
    </source>
</evidence>
<feature type="transmembrane region" description="Helical" evidence="14">
    <location>
        <begin position="217"/>
        <end position="235"/>
    </location>
</feature>
<keyword evidence="8 14" id="KW-0067">ATP-binding</keyword>
<dbReference type="EnsemblMetazoa" id="XM_030987091">
    <property type="protein sequence ID" value="XP_030842951"/>
    <property type="gene ID" value="LOC577790"/>
</dbReference>
<feature type="region of interest" description="Disordered" evidence="15">
    <location>
        <begin position="576"/>
        <end position="596"/>
    </location>
</feature>
<evidence type="ECO:0000256" key="2">
    <source>
        <dbReference type="ARBA" id="ARBA00006000"/>
    </source>
</evidence>
<comment type="caution">
    <text evidence="14">Lacks conserved residue(s) required for the propagation of feature annotation.</text>
</comment>
<dbReference type="Pfam" id="PF00122">
    <property type="entry name" value="E1-E2_ATPase"/>
    <property type="match status" value="1"/>
</dbReference>
<dbReference type="RefSeq" id="XP_030842951.1">
    <property type="nucleotide sequence ID" value="XM_030987091.1"/>
</dbReference>
<feature type="region of interest" description="Disordered" evidence="15">
    <location>
        <begin position="766"/>
        <end position="790"/>
    </location>
</feature>
<dbReference type="GO" id="GO:0005524">
    <property type="term" value="F:ATP binding"/>
    <property type="evidence" value="ECO:0007669"/>
    <property type="project" value="UniProtKB-UniRule"/>
</dbReference>
<dbReference type="InterPro" id="IPR044492">
    <property type="entry name" value="P_typ_ATPase_HD_dom"/>
</dbReference>
<evidence type="ECO:0000256" key="6">
    <source>
        <dbReference type="ARBA" id="ARBA00022741"/>
    </source>
</evidence>
<dbReference type="PANTHER" id="PTHR45630:SF8">
    <property type="entry name" value="CATION-TRANSPORTING ATPASE"/>
    <property type="match status" value="1"/>
</dbReference>
<keyword evidence="19" id="KW-1185">Reference proteome</keyword>
<keyword evidence="6 14" id="KW-0547">Nucleotide-binding</keyword>
<keyword evidence="5 14" id="KW-0479">Metal-binding</keyword>
<dbReference type="InterPro" id="IPR001757">
    <property type="entry name" value="P_typ_ATPase"/>
</dbReference>
<dbReference type="SUPFAM" id="SSF81665">
    <property type="entry name" value="Calcium ATPase, transmembrane domain M"/>
    <property type="match status" value="1"/>
</dbReference>
<feature type="domain" description="P-type ATPase A" evidence="16">
    <location>
        <begin position="253"/>
        <end position="376"/>
    </location>
</feature>
<dbReference type="InParanoid" id="A0A7M7NWZ4"/>
<dbReference type="InterPro" id="IPR036412">
    <property type="entry name" value="HAD-like_sf"/>
</dbReference>
<accession>A0A7M7NWZ4</accession>
<dbReference type="GO" id="GO:1902047">
    <property type="term" value="P:polyamine transmembrane transport"/>
    <property type="evidence" value="ECO:0000318"/>
    <property type="project" value="GO_Central"/>
</dbReference>
<keyword evidence="9 14" id="KW-0460">Magnesium</keyword>
<feature type="compositionally biased region" description="Polar residues" evidence="15">
    <location>
        <begin position="586"/>
        <end position="596"/>
    </location>
</feature>
<dbReference type="InterPro" id="IPR008250">
    <property type="entry name" value="ATPase_P-typ_transduc_dom_A_sf"/>
</dbReference>
<evidence type="ECO:0000256" key="1">
    <source>
        <dbReference type="ARBA" id="ARBA00004107"/>
    </source>
</evidence>
<comment type="subcellular location">
    <subcellularLocation>
        <location evidence="1">Late endosome membrane</location>
        <topology evidence="1">Multi-pass membrane protein</topology>
    </subcellularLocation>
    <subcellularLocation>
        <location evidence="14">Membrane</location>
        <topology evidence="14">Multi-pass membrane protein</topology>
    </subcellularLocation>
</comment>
<dbReference type="FunFam" id="3.40.50.1000:FF:000045">
    <property type="entry name" value="Cation-transporting ATPase"/>
    <property type="match status" value="1"/>
</dbReference>
<feature type="transmembrane region" description="Helical" evidence="14">
    <location>
        <begin position="391"/>
        <end position="410"/>
    </location>
</feature>
<dbReference type="SUPFAM" id="SSF56784">
    <property type="entry name" value="HAD-like"/>
    <property type="match status" value="1"/>
</dbReference>
<dbReference type="InterPro" id="IPR023298">
    <property type="entry name" value="ATPase_P-typ_TM_dom_sf"/>
</dbReference>
<dbReference type="OMA" id="HRKDIYC"/>
<dbReference type="EC" id="7.2.2.-" evidence="14"/>
<evidence type="ECO:0000256" key="10">
    <source>
        <dbReference type="ARBA" id="ARBA00022967"/>
    </source>
</evidence>
<evidence type="ECO:0000256" key="11">
    <source>
        <dbReference type="ARBA" id="ARBA00022989"/>
    </source>
</evidence>
<dbReference type="OrthoDB" id="48943at2759"/>
<dbReference type="Pfam" id="PF12409">
    <property type="entry name" value="P5-ATPase"/>
    <property type="match status" value="1"/>
</dbReference>
<dbReference type="FunFam" id="1.20.1110.10:FF:000023">
    <property type="entry name" value="Cation-transporting ATPase"/>
    <property type="match status" value="1"/>
</dbReference>
<dbReference type="PROSITE" id="PS00154">
    <property type="entry name" value="ATPASE_E1_E2"/>
    <property type="match status" value="1"/>
</dbReference>
<evidence type="ECO:0000256" key="14">
    <source>
        <dbReference type="RuleBase" id="RU362082"/>
    </source>
</evidence>
<dbReference type="NCBIfam" id="TIGR01494">
    <property type="entry name" value="ATPase_P-type"/>
    <property type="match status" value="1"/>
</dbReference>
<dbReference type="GO" id="GO:0015203">
    <property type="term" value="F:polyamine transmembrane transporter activity"/>
    <property type="evidence" value="ECO:0000318"/>
    <property type="project" value="GO_Central"/>
</dbReference>
<dbReference type="SFLD" id="SFLDS00003">
    <property type="entry name" value="Haloacid_Dehalogenase"/>
    <property type="match status" value="1"/>
</dbReference>
<feature type="transmembrane region" description="Helical" evidence="14">
    <location>
        <begin position="430"/>
        <end position="450"/>
    </location>
</feature>
<dbReference type="InterPro" id="IPR006544">
    <property type="entry name" value="P-type_TPase_V"/>
</dbReference>
<name>A0A7M7NWZ4_STRPU</name>
<reference evidence="18" key="2">
    <citation type="submission" date="2021-01" db="UniProtKB">
        <authorList>
            <consortium name="EnsemblMetazoa"/>
        </authorList>
    </citation>
    <scope>IDENTIFICATION</scope>
</reference>
<keyword evidence="3" id="KW-0597">Phosphoprotein</keyword>
<dbReference type="GO" id="GO:0140358">
    <property type="term" value="F:P-type transmembrane transporter activity"/>
    <property type="evidence" value="ECO:0007669"/>
    <property type="project" value="InterPro"/>
</dbReference>
<feature type="compositionally biased region" description="Polar residues" evidence="15">
    <location>
        <begin position="778"/>
        <end position="787"/>
    </location>
</feature>